<feature type="domain" description="FAD-binding PCMH-type" evidence="3">
    <location>
        <begin position="14"/>
        <end position="184"/>
    </location>
</feature>
<evidence type="ECO:0000259" key="3">
    <source>
        <dbReference type="PROSITE" id="PS51387"/>
    </source>
</evidence>
<feature type="compositionally biased region" description="Basic and acidic residues" evidence="2">
    <location>
        <begin position="15"/>
        <end position="25"/>
    </location>
</feature>
<feature type="region of interest" description="Disordered" evidence="2">
    <location>
        <begin position="1"/>
        <end position="25"/>
    </location>
</feature>
<evidence type="ECO:0000256" key="2">
    <source>
        <dbReference type="SAM" id="MobiDB-lite"/>
    </source>
</evidence>
<name>A0A0M8MMP6_9MICO</name>
<dbReference type="InterPro" id="IPR010031">
    <property type="entry name" value="FAD_lactone_oxidase-like"/>
</dbReference>
<comment type="caution">
    <text evidence="4">The sequence shown here is derived from an EMBL/GenBank/DDBJ whole genome shotgun (WGS) entry which is preliminary data.</text>
</comment>
<dbReference type="Gene3D" id="3.30.465.10">
    <property type="match status" value="1"/>
</dbReference>
<protein>
    <submittedName>
        <fullName evidence="4">FAD-linked oxidoreductase</fullName>
    </submittedName>
</protein>
<dbReference type="InterPro" id="IPR036318">
    <property type="entry name" value="FAD-bd_PCMH-like_sf"/>
</dbReference>
<reference evidence="4" key="1">
    <citation type="submission" date="2015-04" db="EMBL/GenBank/DDBJ databases">
        <title>Complete genome sequence of Microbacterium chocolatum SIT 101, a bacterium enantioselectively hydrolyzing mesomeric diesters.</title>
        <authorList>
            <person name="Li X."/>
            <person name="Xu Y."/>
        </authorList>
    </citation>
    <scope>NUCLEOTIDE SEQUENCE [LARGE SCALE GENOMIC DNA]</scope>
    <source>
        <strain evidence="4">SIT 101</strain>
    </source>
</reference>
<sequence length="436" mass="47461">MTRPGGRWQNWGRTEQVRPRRVERPPSVDAVRRAVDAAARRGLHVKAVGAGHSFSAIALAPDILLDLDDLSGLVDVDRGRGLATFAAGTRLHRIPALLAPYGLAMENLGDIDRQSLAGAISTGTHGTGIRFGGLGSQVAGMTLVTADGERVTITEEDGELLDAVAVSLGALGVIVEVTLRCVPAFVLAAQERPEPLLEVCDDLAGRSERDDHFEFYWFPGTDLALTKSQQRHPGGTPTRPLSAGARFLEDVVVGGVLHRVACATGALLPASVPALNRVSTRVWGGRDFSDASAAVFATRRSVRFAEMEYAVPIERLVPAFEAVRELIRRRGWRISFPIEVRTAAADAAWMSTSHGRETGYIAVHRYWREDPGAYFDAVEEILLAEGGRPHWGKMHAQDAAVLASRYPRFADFVAVRDRWDPHRVFANPYIERVLGG</sequence>
<dbReference type="InterPro" id="IPR006094">
    <property type="entry name" value="Oxid_FAD_bind_N"/>
</dbReference>
<dbReference type="EMBL" id="LAVO01000014">
    <property type="protein sequence ID" value="KOS09931.1"/>
    <property type="molecule type" value="Genomic_DNA"/>
</dbReference>
<dbReference type="GO" id="GO:0071949">
    <property type="term" value="F:FAD binding"/>
    <property type="evidence" value="ECO:0007669"/>
    <property type="project" value="InterPro"/>
</dbReference>
<keyword evidence="5" id="KW-1185">Reference proteome</keyword>
<dbReference type="PATRIC" id="fig|84292.3.peg.2601"/>
<dbReference type="NCBIfam" id="TIGR01679">
    <property type="entry name" value="bact_FAD_ox"/>
    <property type="match status" value="1"/>
</dbReference>
<evidence type="ECO:0000256" key="1">
    <source>
        <dbReference type="ARBA" id="ARBA00023002"/>
    </source>
</evidence>
<dbReference type="InterPro" id="IPR016169">
    <property type="entry name" value="FAD-bd_PCMH_sub2"/>
</dbReference>
<dbReference type="PANTHER" id="PTHR43762:SF1">
    <property type="entry name" value="D-ARABINONO-1,4-LACTONE OXIDASE"/>
    <property type="match status" value="1"/>
</dbReference>
<dbReference type="Pfam" id="PF01565">
    <property type="entry name" value="FAD_binding_4"/>
    <property type="match status" value="1"/>
</dbReference>
<proteinExistence type="predicted"/>
<evidence type="ECO:0000313" key="5">
    <source>
        <dbReference type="Proteomes" id="UP000037737"/>
    </source>
</evidence>
<dbReference type="GO" id="GO:0016020">
    <property type="term" value="C:membrane"/>
    <property type="evidence" value="ECO:0007669"/>
    <property type="project" value="InterPro"/>
</dbReference>
<dbReference type="SUPFAM" id="SSF56176">
    <property type="entry name" value="FAD-binding/transporter-associated domain-like"/>
    <property type="match status" value="1"/>
</dbReference>
<accession>A0A0M8MMP6</accession>
<gene>
    <name evidence="4" type="ORF">XI38_12805</name>
</gene>
<dbReference type="GO" id="GO:0080049">
    <property type="term" value="F:L-gulono-1,4-lactone dehydrogenase activity"/>
    <property type="evidence" value="ECO:0007669"/>
    <property type="project" value="TreeGrafter"/>
</dbReference>
<dbReference type="PANTHER" id="PTHR43762">
    <property type="entry name" value="L-GULONOLACTONE OXIDASE"/>
    <property type="match status" value="1"/>
</dbReference>
<dbReference type="Gene3D" id="3.30.70.2520">
    <property type="match status" value="1"/>
</dbReference>
<dbReference type="InterPro" id="IPR007173">
    <property type="entry name" value="ALO_C"/>
</dbReference>
<dbReference type="KEGG" id="mcw:A8L33_12515"/>
<organism evidence="4 5">
    <name type="scientific">Microbacterium aurantiacum</name>
    <dbReference type="NCBI Taxonomy" id="162393"/>
    <lineage>
        <taxon>Bacteria</taxon>
        <taxon>Bacillati</taxon>
        <taxon>Actinomycetota</taxon>
        <taxon>Actinomycetes</taxon>
        <taxon>Micrococcales</taxon>
        <taxon>Microbacteriaceae</taxon>
        <taxon>Microbacterium</taxon>
    </lineage>
</organism>
<dbReference type="InterPro" id="IPR016167">
    <property type="entry name" value="FAD-bd_PCMH_sub1"/>
</dbReference>
<evidence type="ECO:0000313" key="4">
    <source>
        <dbReference type="EMBL" id="KOS09931.1"/>
    </source>
</evidence>
<keyword evidence="1" id="KW-0560">Oxidoreductase</keyword>
<dbReference type="InterPro" id="IPR016171">
    <property type="entry name" value="Vanillyl_alc_oxidase_C-sub2"/>
</dbReference>
<dbReference type="Proteomes" id="UP000037737">
    <property type="component" value="Unassembled WGS sequence"/>
</dbReference>
<dbReference type="PIRSF" id="PIRSF000136">
    <property type="entry name" value="LGO_GLO"/>
    <property type="match status" value="1"/>
</dbReference>
<dbReference type="PROSITE" id="PS51387">
    <property type="entry name" value="FAD_PCMH"/>
    <property type="match status" value="1"/>
</dbReference>
<dbReference type="InterPro" id="IPR016166">
    <property type="entry name" value="FAD-bd_PCMH"/>
</dbReference>
<dbReference type="GO" id="GO:0003885">
    <property type="term" value="F:D-arabinono-1,4-lactone oxidase activity"/>
    <property type="evidence" value="ECO:0007669"/>
    <property type="project" value="InterPro"/>
</dbReference>
<dbReference type="AlphaFoldDB" id="A0A0M8MMP6"/>
<dbReference type="Gene3D" id="1.10.45.10">
    <property type="entry name" value="Vanillyl-alcohol Oxidase, Chain A, domain 4"/>
    <property type="match status" value="1"/>
</dbReference>
<dbReference type="Pfam" id="PF04030">
    <property type="entry name" value="ALO"/>
    <property type="match status" value="1"/>
</dbReference>
<dbReference type="Gene3D" id="3.30.43.10">
    <property type="entry name" value="Uridine Diphospho-n-acetylenolpyruvylglucosamine Reductase, domain 2"/>
    <property type="match status" value="1"/>
</dbReference>
<dbReference type="OrthoDB" id="9800184at2"/>